<gene>
    <name evidence="1" type="ORF">Y1Q_0020202</name>
</gene>
<reference evidence="1 2" key="1">
    <citation type="journal article" date="2012" name="Genome Biol.">
        <title>Sequencing three crocodilian genomes to illuminate the evolution of archosaurs and amniotes.</title>
        <authorList>
            <person name="St John J.A."/>
            <person name="Braun E.L."/>
            <person name="Isberg S.R."/>
            <person name="Miles L.G."/>
            <person name="Chong A.Y."/>
            <person name="Gongora J."/>
            <person name="Dalzell P."/>
            <person name="Moran C."/>
            <person name="Bed'hom B."/>
            <person name="Abzhanov A."/>
            <person name="Burgess S.C."/>
            <person name="Cooksey A.M."/>
            <person name="Castoe T.A."/>
            <person name="Crawford N.G."/>
            <person name="Densmore L.D."/>
            <person name="Drew J.C."/>
            <person name="Edwards S.V."/>
            <person name="Faircloth B.C."/>
            <person name="Fujita M.K."/>
            <person name="Greenwold M.J."/>
            <person name="Hoffmann F.G."/>
            <person name="Howard J.M."/>
            <person name="Iguchi T."/>
            <person name="Janes D.E."/>
            <person name="Khan S.Y."/>
            <person name="Kohno S."/>
            <person name="de Koning A.J."/>
            <person name="Lance S.L."/>
            <person name="McCarthy F.M."/>
            <person name="McCormack J.E."/>
            <person name="Merchant M.E."/>
            <person name="Peterson D.G."/>
            <person name="Pollock D.D."/>
            <person name="Pourmand N."/>
            <person name="Raney B.J."/>
            <person name="Roessler K.A."/>
            <person name="Sanford J.R."/>
            <person name="Sawyer R.H."/>
            <person name="Schmidt C.J."/>
            <person name="Triplett E.W."/>
            <person name="Tuberville T.D."/>
            <person name="Venegas-Anaya M."/>
            <person name="Howard J.T."/>
            <person name="Jarvis E.D."/>
            <person name="Guillette L.J.Jr."/>
            <person name="Glenn T.C."/>
            <person name="Green R.E."/>
            <person name="Ray D.A."/>
        </authorList>
    </citation>
    <scope>NUCLEOTIDE SEQUENCE [LARGE SCALE GENOMIC DNA]</scope>
    <source>
        <strain evidence="1">KSC_2009_1</strain>
    </source>
</reference>
<proteinExistence type="predicted"/>
<dbReference type="AlphaFoldDB" id="A0A151MZT6"/>
<dbReference type="PROSITE" id="PS51257">
    <property type="entry name" value="PROKAR_LIPOPROTEIN"/>
    <property type="match status" value="1"/>
</dbReference>
<sequence length="124" mass="13776">MIKTVGKYRLQQGVTSYHGGVAACVYLAPHLNLLRGADKATARNSSTARLAGASRASQENMITYACGCWEDLMSAFKTDGEYREPSCSSWKELRIPRPLSLDSWRSQRAERPGFMQQTRVMAGN</sequence>
<organism evidence="1 2">
    <name type="scientific">Alligator mississippiensis</name>
    <name type="common">American alligator</name>
    <dbReference type="NCBI Taxonomy" id="8496"/>
    <lineage>
        <taxon>Eukaryota</taxon>
        <taxon>Metazoa</taxon>
        <taxon>Chordata</taxon>
        <taxon>Craniata</taxon>
        <taxon>Vertebrata</taxon>
        <taxon>Euteleostomi</taxon>
        <taxon>Archelosauria</taxon>
        <taxon>Archosauria</taxon>
        <taxon>Crocodylia</taxon>
        <taxon>Alligatoridae</taxon>
        <taxon>Alligatorinae</taxon>
        <taxon>Alligator</taxon>
    </lineage>
</organism>
<dbReference type="Proteomes" id="UP000050525">
    <property type="component" value="Unassembled WGS sequence"/>
</dbReference>
<evidence type="ECO:0000313" key="1">
    <source>
        <dbReference type="EMBL" id="KYO30041.1"/>
    </source>
</evidence>
<name>A0A151MZT6_ALLMI</name>
<keyword evidence="2" id="KW-1185">Reference proteome</keyword>
<protein>
    <submittedName>
        <fullName evidence="1">Uncharacterized protein</fullName>
    </submittedName>
</protein>
<accession>A0A151MZT6</accession>
<comment type="caution">
    <text evidence="1">The sequence shown here is derived from an EMBL/GenBank/DDBJ whole genome shotgun (WGS) entry which is preliminary data.</text>
</comment>
<evidence type="ECO:0000313" key="2">
    <source>
        <dbReference type="Proteomes" id="UP000050525"/>
    </source>
</evidence>
<dbReference type="EMBL" id="AKHW03004371">
    <property type="protein sequence ID" value="KYO30041.1"/>
    <property type="molecule type" value="Genomic_DNA"/>
</dbReference>